<dbReference type="PaxDb" id="8030-ENSSSAP00000041584"/>
<dbReference type="Pfam" id="PF05672">
    <property type="entry name" value="MAP7"/>
    <property type="match status" value="1"/>
</dbReference>
<keyword evidence="7" id="KW-1185">Reference proteome</keyword>
<evidence type="ECO:0000313" key="8">
    <source>
        <dbReference type="RefSeq" id="XP_014052958.2"/>
    </source>
</evidence>
<evidence type="ECO:0000256" key="2">
    <source>
        <dbReference type="ARBA" id="ARBA00007525"/>
    </source>
</evidence>
<feature type="compositionally biased region" description="Basic and acidic residues" evidence="6">
    <location>
        <begin position="588"/>
        <end position="671"/>
    </location>
</feature>
<feature type="region of interest" description="Disordered" evidence="6">
    <location>
        <begin position="383"/>
        <end position="447"/>
    </location>
</feature>
<dbReference type="GeneID" id="106603601"/>
<keyword evidence="3" id="KW-0963">Cytoplasm</keyword>
<dbReference type="GO" id="GO:0015630">
    <property type="term" value="C:microtubule cytoskeleton"/>
    <property type="evidence" value="ECO:0007669"/>
    <property type="project" value="InterPro"/>
</dbReference>
<comment type="similarity">
    <text evidence="2">Belongs to the MAP7 family.</text>
</comment>
<feature type="compositionally biased region" description="Polar residues" evidence="6">
    <location>
        <begin position="473"/>
        <end position="485"/>
    </location>
</feature>
<keyword evidence="5" id="KW-0206">Cytoskeleton</keyword>
<evidence type="ECO:0000256" key="3">
    <source>
        <dbReference type="ARBA" id="ARBA00022490"/>
    </source>
</evidence>
<feature type="compositionally biased region" description="Basic and acidic residues" evidence="6">
    <location>
        <begin position="15"/>
        <end position="68"/>
    </location>
</feature>
<name>A0A1S3RL49_SALSA</name>
<dbReference type="RefSeq" id="XP_014052958.2">
    <property type="nucleotide sequence ID" value="XM_014197483.2"/>
</dbReference>
<evidence type="ECO:0000256" key="6">
    <source>
        <dbReference type="SAM" id="MobiDB-lite"/>
    </source>
</evidence>
<evidence type="ECO:0000256" key="4">
    <source>
        <dbReference type="ARBA" id="ARBA00023054"/>
    </source>
</evidence>
<dbReference type="AlphaFoldDB" id="A0A1S3RL49"/>
<feature type="region of interest" description="Disordered" evidence="6">
    <location>
        <begin position="1"/>
        <end position="69"/>
    </location>
</feature>
<reference evidence="8" key="1">
    <citation type="submission" date="2025-08" db="UniProtKB">
        <authorList>
            <consortium name="RefSeq"/>
        </authorList>
    </citation>
    <scope>IDENTIFICATION</scope>
</reference>
<gene>
    <name evidence="8" type="primary">map7a</name>
</gene>
<dbReference type="Proteomes" id="UP001652741">
    <property type="component" value="Chromosome ssa01"/>
</dbReference>
<dbReference type="InterPro" id="IPR008604">
    <property type="entry name" value="MAP7_fam"/>
</dbReference>
<dbReference type="STRING" id="8030.ENSSSAP00000041584"/>
<dbReference type="KEGG" id="sasa:106603601"/>
<evidence type="ECO:0000256" key="5">
    <source>
        <dbReference type="ARBA" id="ARBA00023212"/>
    </source>
</evidence>
<dbReference type="InterPro" id="IPR051483">
    <property type="entry name" value="MAP7_domain-containing"/>
</dbReference>
<keyword evidence="4" id="KW-0175">Coiled coil</keyword>
<feature type="compositionally biased region" description="Polar residues" evidence="6">
    <location>
        <begin position="1"/>
        <end position="11"/>
    </location>
</feature>
<feature type="compositionally biased region" description="Basic and acidic residues" evidence="6">
    <location>
        <begin position="332"/>
        <end position="341"/>
    </location>
</feature>
<feature type="region of interest" description="Disordered" evidence="6">
    <location>
        <begin position="318"/>
        <end position="341"/>
    </location>
</feature>
<dbReference type="PANTHER" id="PTHR15073">
    <property type="entry name" value="MICROTUBULE-ASSOCIATED PROTEIN"/>
    <property type="match status" value="1"/>
</dbReference>
<organism evidence="7 8">
    <name type="scientific">Salmo salar</name>
    <name type="common">Atlantic salmon</name>
    <dbReference type="NCBI Taxonomy" id="8030"/>
    <lineage>
        <taxon>Eukaryota</taxon>
        <taxon>Metazoa</taxon>
        <taxon>Chordata</taxon>
        <taxon>Craniata</taxon>
        <taxon>Vertebrata</taxon>
        <taxon>Euteleostomi</taxon>
        <taxon>Actinopterygii</taxon>
        <taxon>Neopterygii</taxon>
        <taxon>Teleostei</taxon>
        <taxon>Protacanthopterygii</taxon>
        <taxon>Salmoniformes</taxon>
        <taxon>Salmonidae</taxon>
        <taxon>Salmoninae</taxon>
        <taxon>Salmo</taxon>
    </lineage>
</organism>
<dbReference type="PANTHER" id="PTHR15073:SF1">
    <property type="entry name" value="RETICULOCYTE-BINDING PROTEIN HOMOLOG 2A"/>
    <property type="match status" value="1"/>
</dbReference>
<feature type="region of interest" description="Disordered" evidence="6">
    <location>
        <begin position="145"/>
        <end position="167"/>
    </location>
</feature>
<feature type="compositionally biased region" description="Polar residues" evidence="6">
    <location>
        <begin position="735"/>
        <end position="746"/>
    </location>
</feature>
<accession>A0A1S3RL49</accession>
<evidence type="ECO:0000256" key="1">
    <source>
        <dbReference type="ARBA" id="ARBA00004245"/>
    </source>
</evidence>
<comment type="subcellular location">
    <subcellularLocation>
        <location evidence="1">Cytoplasm</location>
        <location evidence="1">Cytoskeleton</location>
    </subcellularLocation>
</comment>
<protein>
    <submittedName>
        <fullName evidence="8">Ensconsin isoform X1</fullName>
    </submittedName>
</protein>
<sequence>MPCSVHSSNMAVIQEKQRETPSKKPVSQEDRKGLSTRDNQDNQKESRAGRQGEKDNDDMKPCNSEKRRAVICVPASFKSAVISNNTTSHGNPAGPQALKVDERLRLAKERREEHEKQLVSRELGWLAREERARRLYEQQLEERKRRLQEQREKEEKRRTALERREEHKKQLVSRELYRLAREERAMRHYEQQMEERKRRLQEQREKEARRRIAVEEKRRQRMKEESERYESVVKKTLEKSQRIKQRLSQGSRGRKTDNKSVAPRRSPLTAWERALVSRLLTPTCSYLARSRSRSHNCQSREEEVVHICPRSVSCHSMPATATNSHKSPRRSGTTDHHLAQADLKTDYRADYRADYRSIIQANYQVATSPSHSRTSHRSINAAQLKAAQQEENERTARRNTQQPHIPNAPMKALPTNPLPNAGVKALPTNPQCRAAVPSPERKPVIRQPLSQQLELELDPVPEEDTVPVPNPTLSPGNSQASQTISPGAPVPNPTLSPGNSQASQTISPGAPVPNPTLSPGNSRPIRTPAAAWDQVQPFLHSPEHQTQRETTLSTEGSADEGEHLKVKALPPGATPSPRPSAGTMDPEEASRLLAEKRREARLKREREEEESLRREEFERRGREELERRRVEQRARLEAEAKWLVEERKRREEDEQKHAEEERASAEEEKALRAMQEAALLQKQRELEETQAREKAEQQRLERDKHFQEEEEQRQERKKRLELIMRRTRKEKPVLNGNSNDNSSSPEEAQPKENTEPVKNSKGTLEGVINLEVVVGTGTKPSKLGLSDTEDMVPVVAFKERRSLRTLTGMEEIQSHQRTEVI</sequence>
<feature type="region of interest" description="Disordered" evidence="6">
    <location>
        <begin position="461"/>
        <end position="763"/>
    </location>
</feature>
<feature type="compositionally biased region" description="Basic and acidic residues" evidence="6">
    <location>
        <begin position="682"/>
        <end position="707"/>
    </location>
</feature>
<evidence type="ECO:0000313" key="7">
    <source>
        <dbReference type="Proteomes" id="UP001652741"/>
    </source>
</evidence>
<proteinExistence type="inferred from homology"/>
<feature type="compositionally biased region" description="Polar residues" evidence="6">
    <location>
        <begin position="495"/>
        <end position="507"/>
    </location>
</feature>
<feature type="region of interest" description="Disordered" evidence="6">
    <location>
        <begin position="236"/>
        <end position="264"/>
    </location>
</feature>
<dbReference type="GO" id="GO:0000226">
    <property type="term" value="P:microtubule cytoskeleton organization"/>
    <property type="evidence" value="ECO:0007669"/>
    <property type="project" value="InterPro"/>
</dbReference>